<accession>G2ZSW8</accession>
<dbReference type="EMBL" id="FR854074">
    <property type="protein sequence ID" value="CCA82131.1"/>
    <property type="molecule type" value="Genomic_DNA"/>
</dbReference>
<reference evidence="1" key="2">
    <citation type="submission" date="2011-04" db="EMBL/GenBank/DDBJ databases">
        <authorList>
            <person name="Genoscope - CEA"/>
        </authorList>
    </citation>
    <scope>NUCLEOTIDE SEQUENCE</scope>
    <source>
        <strain evidence="1">R229</strain>
    </source>
</reference>
<sequence>MPLLGELRPGSVAADKAYDIDALLAQWKQQAARAYPRFCVRGIS</sequence>
<dbReference type="AlphaFoldDB" id="G2ZSW8"/>
<organism evidence="1">
    <name type="scientific">blood disease bacterium R229</name>
    <dbReference type="NCBI Taxonomy" id="741978"/>
    <lineage>
        <taxon>Bacteria</taxon>
        <taxon>Pseudomonadati</taxon>
        <taxon>Pseudomonadota</taxon>
        <taxon>Betaproteobacteria</taxon>
        <taxon>Burkholderiales</taxon>
        <taxon>Burkholderiaceae</taxon>
        <taxon>Ralstonia</taxon>
        <taxon>Ralstonia solanacearum species complex</taxon>
    </lineage>
</organism>
<protein>
    <submittedName>
        <fullName evidence="1">Uncharacterized protein</fullName>
    </submittedName>
</protein>
<proteinExistence type="predicted"/>
<evidence type="ECO:0000313" key="1">
    <source>
        <dbReference type="EMBL" id="CCA82131.1"/>
    </source>
</evidence>
<name>G2ZSW8_9RALS</name>
<reference evidence="1" key="1">
    <citation type="journal article" date="2011" name="PLoS ONE">
        <title>Ralstonia syzygii, the Blood Disease Bacterium and some Asian R. solanacearum strains form a single genomic species despite divergent lifestyles.</title>
        <authorList>
            <person name="Remenant B."/>
            <person name="de Cambiaire J.C."/>
            <person name="Cellier G."/>
            <person name="Jacobs J.M."/>
            <person name="Mangenot S."/>
            <person name="Barbe V."/>
            <person name="Lajus A."/>
            <person name="Vallenet D."/>
            <person name="Medigue C."/>
            <person name="Fegan M."/>
            <person name="Allen C."/>
            <person name="Prior P."/>
        </authorList>
    </citation>
    <scope>NUCLEOTIDE SEQUENCE</scope>
    <source>
        <strain evidence="1">R229</strain>
    </source>
</reference>
<gene>
    <name evidence="1" type="ORF">BDB_180174</name>
</gene>